<name>A0ABX0YCS6_9PSED</name>
<evidence type="ECO:0000313" key="3">
    <source>
        <dbReference type="Proteomes" id="UP000746535"/>
    </source>
</evidence>
<organism evidence="2 3">
    <name type="scientific">Pseudomonas quercus</name>
    <dbReference type="NCBI Taxonomy" id="2722792"/>
    <lineage>
        <taxon>Bacteria</taxon>
        <taxon>Pseudomonadati</taxon>
        <taxon>Pseudomonadota</taxon>
        <taxon>Gammaproteobacteria</taxon>
        <taxon>Pseudomonadales</taxon>
        <taxon>Pseudomonadaceae</taxon>
        <taxon>Pseudomonas</taxon>
    </lineage>
</organism>
<evidence type="ECO:0000313" key="2">
    <source>
        <dbReference type="EMBL" id="NJP00745.1"/>
    </source>
</evidence>
<keyword evidence="3" id="KW-1185">Reference proteome</keyword>
<keyword evidence="1" id="KW-0732">Signal</keyword>
<feature type="chain" id="PRO_5047111341" evidence="1">
    <location>
        <begin position="36"/>
        <end position="413"/>
    </location>
</feature>
<dbReference type="Proteomes" id="UP000746535">
    <property type="component" value="Unassembled WGS sequence"/>
</dbReference>
<reference evidence="2 3" key="1">
    <citation type="submission" date="2020-03" db="EMBL/GenBank/DDBJ databases">
        <authorList>
            <person name="Wang L."/>
            <person name="He N."/>
            <person name="Li Y."/>
            <person name="Fang Y."/>
            <person name="Zhang F."/>
        </authorList>
    </citation>
    <scope>NUCLEOTIDE SEQUENCE [LARGE SCALE GENOMIC DNA]</scope>
    <source>
        <strain evidence="3">hsmgli-8</strain>
    </source>
</reference>
<evidence type="ECO:0000256" key="1">
    <source>
        <dbReference type="SAM" id="SignalP"/>
    </source>
</evidence>
<sequence length="413" mass="44409">MRDTHHLPRRRGTSRHYLALMALASSLMLGAYAQAATVDISAAYRPSSSSSEFQNTTPPSGFCVEYGGCGNQITSVALPVQYDRNVLSGLPPASRRWSLQAPPQANVTLISAEGNTLAAQFQITHMAQVLSGTGFDKLENPANHSSTGGNCSFVAPYGSDGGNAAGFIWRMADPVSPGLCYPATAGTSKQLEITPSARRTSVGYRLILPAPHTVPAGAYQGSVTYSIGEAGDFSLGSRVSNLSDNSVTFNFSVTVQHELSMSFPAGSDHIDLQPPDSYGGWHLYLTGQKPPPGTILKILPFQISTSGPFKLTMRCDEPNSVDTCVLHSARNQLTARVLIFIELPPAITHMGQPVRFNELNHNRTVEFQVTQPVLDQQGRLRIVIENGDLKRIMLPNPGNPFQGGITLVFDAQV</sequence>
<comment type="caution">
    <text evidence="2">The sequence shown here is derived from an EMBL/GenBank/DDBJ whole genome shotgun (WGS) entry which is preliminary data.</text>
</comment>
<dbReference type="RefSeq" id="WP_168083157.1">
    <property type="nucleotide sequence ID" value="NZ_JAAVJI010000003.1"/>
</dbReference>
<dbReference type="EMBL" id="JAAVJI010000003">
    <property type="protein sequence ID" value="NJP00745.1"/>
    <property type="molecule type" value="Genomic_DNA"/>
</dbReference>
<accession>A0ABX0YCS6</accession>
<proteinExistence type="predicted"/>
<gene>
    <name evidence="2" type="ORF">HBH25_07705</name>
</gene>
<protein>
    <submittedName>
        <fullName evidence="2">Uncharacterized protein</fullName>
    </submittedName>
</protein>
<feature type="signal peptide" evidence="1">
    <location>
        <begin position="1"/>
        <end position="35"/>
    </location>
</feature>